<dbReference type="InterPro" id="IPR046521">
    <property type="entry name" value="DUF6698"/>
</dbReference>
<proteinExistence type="predicted"/>
<feature type="non-terminal residue" evidence="1">
    <location>
        <position position="184"/>
    </location>
</feature>
<keyword evidence="2" id="KW-1185">Reference proteome</keyword>
<evidence type="ECO:0000313" key="1">
    <source>
        <dbReference type="EMBL" id="PPQ87218.1"/>
    </source>
</evidence>
<accession>A0A409X8U9</accession>
<comment type="caution">
    <text evidence="1">The sequence shown here is derived from an EMBL/GenBank/DDBJ whole genome shotgun (WGS) entry which is preliminary data.</text>
</comment>
<name>A0A409X8U9_PSICY</name>
<organism evidence="1 2">
    <name type="scientific">Psilocybe cyanescens</name>
    <dbReference type="NCBI Taxonomy" id="93625"/>
    <lineage>
        <taxon>Eukaryota</taxon>
        <taxon>Fungi</taxon>
        <taxon>Dikarya</taxon>
        <taxon>Basidiomycota</taxon>
        <taxon>Agaricomycotina</taxon>
        <taxon>Agaricomycetes</taxon>
        <taxon>Agaricomycetidae</taxon>
        <taxon>Agaricales</taxon>
        <taxon>Agaricineae</taxon>
        <taxon>Strophariaceae</taxon>
        <taxon>Psilocybe</taxon>
    </lineage>
</organism>
<dbReference type="OrthoDB" id="3220614at2759"/>
<dbReference type="Proteomes" id="UP000283269">
    <property type="component" value="Unassembled WGS sequence"/>
</dbReference>
<evidence type="ECO:0000313" key="2">
    <source>
        <dbReference type="Proteomes" id="UP000283269"/>
    </source>
</evidence>
<dbReference type="AlphaFoldDB" id="A0A409X8U9"/>
<protein>
    <submittedName>
        <fullName evidence="1">Uncharacterized protein</fullName>
    </submittedName>
</protein>
<dbReference type="EMBL" id="NHYD01002337">
    <property type="protein sequence ID" value="PPQ87218.1"/>
    <property type="molecule type" value="Genomic_DNA"/>
</dbReference>
<dbReference type="STRING" id="93625.A0A409X8U9"/>
<gene>
    <name evidence="1" type="ORF">CVT25_014376</name>
</gene>
<reference evidence="1 2" key="1">
    <citation type="journal article" date="2018" name="Evol. Lett.">
        <title>Horizontal gene cluster transfer increased hallucinogenic mushroom diversity.</title>
        <authorList>
            <person name="Reynolds H.T."/>
            <person name="Vijayakumar V."/>
            <person name="Gluck-Thaler E."/>
            <person name="Korotkin H.B."/>
            <person name="Matheny P.B."/>
            <person name="Slot J.C."/>
        </authorList>
    </citation>
    <scope>NUCLEOTIDE SEQUENCE [LARGE SCALE GENOMIC DNA]</scope>
    <source>
        <strain evidence="1 2">2631</strain>
    </source>
</reference>
<dbReference type="Pfam" id="PF20414">
    <property type="entry name" value="DUF6698"/>
    <property type="match status" value="1"/>
</dbReference>
<sequence>MRKLNNGDILAHSRDMPTFAWPCDKYDPEDTDSDLFRNKILLMIWKHIFTSPSSALMDQPRKTKTRSSQAKMHHMESVTPALIAYACIQLRYALSGIEDWQIEDNVFERETFYKYIISLFAPDEDGGDSEWSADTIEWWNVKVFGTESRTVDEPENQEGPSTFTIIAEQRRVCKEAKAVVAAAA</sequence>
<dbReference type="InParanoid" id="A0A409X8U9"/>